<dbReference type="EMBL" id="JBAWTH010000065">
    <property type="protein sequence ID" value="KAL2280603.1"/>
    <property type="molecule type" value="Genomic_DNA"/>
</dbReference>
<proteinExistence type="predicted"/>
<gene>
    <name evidence="2" type="ORF">FJTKL_12426</name>
</gene>
<dbReference type="Proteomes" id="UP001600888">
    <property type="component" value="Unassembled WGS sequence"/>
</dbReference>
<accession>A0ABR4EDZ6</accession>
<reference evidence="2 3" key="1">
    <citation type="submission" date="2024-03" db="EMBL/GenBank/DDBJ databases">
        <title>A high-quality draft genome sequence of Diaporthe vaccinii, a causative agent of upright dieback and viscid rot disease in cranberry plants.</title>
        <authorList>
            <person name="Sarrasin M."/>
            <person name="Lang B.F."/>
            <person name="Burger G."/>
        </authorList>
    </citation>
    <scope>NUCLEOTIDE SEQUENCE [LARGE SCALE GENOMIC DNA]</scope>
    <source>
        <strain evidence="2 3">IS7</strain>
    </source>
</reference>
<comment type="caution">
    <text evidence="2">The sequence shown here is derived from an EMBL/GenBank/DDBJ whole genome shotgun (WGS) entry which is preliminary data.</text>
</comment>
<evidence type="ECO:0000256" key="1">
    <source>
        <dbReference type="SAM" id="MobiDB-lite"/>
    </source>
</evidence>
<evidence type="ECO:0000313" key="2">
    <source>
        <dbReference type="EMBL" id="KAL2280603.1"/>
    </source>
</evidence>
<sequence length="417" mass="48611">MQADSFLRDFVQPLYMARTAHLICGHQLSAYQQSPFCNNELEPFRHLTMIWVDNLFAPLAPLMNCGFYKMRIEVEVEYEEYQSDCRRVRKFGGNLFHLLQLRDDELWMDSLLQRVKDLWLDLRGDIRLIPDPRYFAAHPDLSDLMTELEQLRERSQAGVYVLLLPRRRNVENTSIHTMSLDQLAHHCWKKGAQLGRIQEIFYSNVFKWNRHFDVIPTKEFIANRCDLWEVGIGVEWLNRYVQEPVWLRVLPAVGEDVEEDGFECRDSGGAEDRDWEPTSMDQGTSSEGHESDDSDADDSDADDSDADDVVDWKREKLRRHAREVDIIVWETKGHEWYNGINENDAWEGEVDAAWEGEAKEDAAWKSLENMVVNSGEYEENESNLVTSRAVLEAESKIWLPTLLRKGYGGMRLEVPTM</sequence>
<name>A0ABR4EDZ6_9PEZI</name>
<evidence type="ECO:0000313" key="3">
    <source>
        <dbReference type="Proteomes" id="UP001600888"/>
    </source>
</evidence>
<organism evidence="2 3">
    <name type="scientific">Diaporthe vaccinii</name>
    <dbReference type="NCBI Taxonomy" id="105482"/>
    <lineage>
        <taxon>Eukaryota</taxon>
        <taxon>Fungi</taxon>
        <taxon>Dikarya</taxon>
        <taxon>Ascomycota</taxon>
        <taxon>Pezizomycotina</taxon>
        <taxon>Sordariomycetes</taxon>
        <taxon>Sordariomycetidae</taxon>
        <taxon>Diaporthales</taxon>
        <taxon>Diaporthaceae</taxon>
        <taxon>Diaporthe</taxon>
        <taxon>Diaporthe eres species complex</taxon>
    </lineage>
</organism>
<protein>
    <submittedName>
        <fullName evidence="2">Uncharacterized protein</fullName>
    </submittedName>
</protein>
<keyword evidence="3" id="KW-1185">Reference proteome</keyword>
<feature type="region of interest" description="Disordered" evidence="1">
    <location>
        <begin position="260"/>
        <end position="307"/>
    </location>
</feature>
<feature type="compositionally biased region" description="Acidic residues" evidence="1">
    <location>
        <begin position="290"/>
        <end position="307"/>
    </location>
</feature>
<feature type="compositionally biased region" description="Basic and acidic residues" evidence="1">
    <location>
        <begin position="262"/>
        <end position="276"/>
    </location>
</feature>